<accession>A0ABP6RH71</accession>
<protein>
    <submittedName>
        <fullName evidence="3">Aminotransferase class I/II-fold pyridoxal phosphate-dependent enzyme</fullName>
    </submittedName>
</protein>
<dbReference type="Proteomes" id="UP001501736">
    <property type="component" value="Unassembled WGS sequence"/>
</dbReference>
<comment type="similarity">
    <text evidence="2">Belongs to the DegT/DnrJ/EryC1 family.</text>
</comment>
<name>A0ABP6RH71_9MICC</name>
<reference evidence="4" key="1">
    <citation type="journal article" date="2019" name="Int. J. Syst. Evol. Microbiol.">
        <title>The Global Catalogue of Microorganisms (GCM) 10K type strain sequencing project: providing services to taxonomists for standard genome sequencing and annotation.</title>
        <authorList>
            <consortium name="The Broad Institute Genomics Platform"/>
            <consortium name="The Broad Institute Genome Sequencing Center for Infectious Disease"/>
            <person name="Wu L."/>
            <person name="Ma J."/>
        </authorList>
    </citation>
    <scope>NUCLEOTIDE SEQUENCE [LARGE SCALE GENOMIC DNA]</scope>
    <source>
        <strain evidence="4">JCM 11483</strain>
    </source>
</reference>
<dbReference type="Pfam" id="PF01041">
    <property type="entry name" value="DegT_DnrJ_EryC1"/>
    <property type="match status" value="1"/>
</dbReference>
<dbReference type="InterPro" id="IPR015424">
    <property type="entry name" value="PyrdxlP-dep_Trfase"/>
</dbReference>
<keyword evidence="2" id="KW-0663">Pyridoxal phosphate</keyword>
<dbReference type="InterPro" id="IPR000653">
    <property type="entry name" value="DegT/StrS_aminotransferase"/>
</dbReference>
<dbReference type="Gene3D" id="3.40.640.10">
    <property type="entry name" value="Type I PLP-dependent aspartate aminotransferase-like (Major domain)"/>
    <property type="match status" value="1"/>
</dbReference>
<keyword evidence="4" id="KW-1185">Reference proteome</keyword>
<evidence type="ECO:0000313" key="4">
    <source>
        <dbReference type="Proteomes" id="UP001501736"/>
    </source>
</evidence>
<proteinExistence type="inferred from homology"/>
<dbReference type="InterPro" id="IPR015421">
    <property type="entry name" value="PyrdxlP-dep_Trfase_major"/>
</dbReference>
<dbReference type="GO" id="GO:0008483">
    <property type="term" value="F:transaminase activity"/>
    <property type="evidence" value="ECO:0007669"/>
    <property type="project" value="UniProtKB-KW"/>
</dbReference>
<dbReference type="InterPro" id="IPR015422">
    <property type="entry name" value="PyrdxlP-dep_Trfase_small"/>
</dbReference>
<evidence type="ECO:0000256" key="2">
    <source>
        <dbReference type="RuleBase" id="RU004508"/>
    </source>
</evidence>
<dbReference type="Gene3D" id="3.90.1150.10">
    <property type="entry name" value="Aspartate Aminotransferase, domain 1"/>
    <property type="match status" value="1"/>
</dbReference>
<evidence type="ECO:0000256" key="1">
    <source>
        <dbReference type="ARBA" id="ARBA00001933"/>
    </source>
</evidence>
<gene>
    <name evidence="3" type="ORF">GCM10020260_25190</name>
</gene>
<keyword evidence="3" id="KW-0808">Transferase</keyword>
<dbReference type="PIRSF" id="PIRSF000390">
    <property type="entry name" value="PLP_StrS"/>
    <property type="match status" value="1"/>
</dbReference>
<dbReference type="RefSeq" id="WP_344721945.1">
    <property type="nucleotide sequence ID" value="NZ_BAAAYG010000014.1"/>
</dbReference>
<comment type="cofactor">
    <cofactor evidence="1">
        <name>pyridoxal 5'-phosphate</name>
        <dbReference type="ChEBI" id="CHEBI:597326"/>
    </cofactor>
</comment>
<sequence>MTMRIPLSVPSVGPAERLAVSDAVDGGWIAPAGPELRRFEADLAARTGRARAVAVSSGTAALHLQLLAAGIGPGDRVLCPTLTYVATLNAVSYLGATPVLVDCDEGGTMAPDLVEAAFAAPERVGGPIAAVLPVDLYGKVADHDRLGALASRHGATLLVDAAESLGSRADGRPAGSQGRAAALSFNGNKIVTASAGGAVVTDDEELAERVLFLATQAREDAAHYLHREHGYNYRLSNILAALGRAQLGRLDEFLAARRAHRERYRALCARLPGVRILSGEDDAGDNCWLTVLVLDVDPAELAEALGAQGIETRRLFTPLHRQPLCADVRRVPRLVDGTAERLFDAALAVPSSPASSPEDVEEVCARIEAFVTGCRTRIRDGALGA</sequence>
<evidence type="ECO:0000313" key="3">
    <source>
        <dbReference type="EMBL" id="GAA3287855.1"/>
    </source>
</evidence>
<dbReference type="EMBL" id="BAAAYG010000014">
    <property type="protein sequence ID" value="GAA3287855.1"/>
    <property type="molecule type" value="Genomic_DNA"/>
</dbReference>
<dbReference type="PANTHER" id="PTHR30244">
    <property type="entry name" value="TRANSAMINASE"/>
    <property type="match status" value="1"/>
</dbReference>
<dbReference type="SUPFAM" id="SSF53383">
    <property type="entry name" value="PLP-dependent transferases"/>
    <property type="match status" value="1"/>
</dbReference>
<dbReference type="CDD" id="cd00616">
    <property type="entry name" value="AHBA_syn"/>
    <property type="match status" value="1"/>
</dbReference>
<dbReference type="PANTHER" id="PTHR30244:SF34">
    <property type="entry name" value="DTDP-4-AMINO-4,6-DIDEOXYGALACTOSE TRANSAMINASE"/>
    <property type="match status" value="1"/>
</dbReference>
<comment type="caution">
    <text evidence="3">The sequence shown here is derived from an EMBL/GenBank/DDBJ whole genome shotgun (WGS) entry which is preliminary data.</text>
</comment>
<organism evidence="3 4">
    <name type="scientific">Nesterenkonia halobia</name>
    <dbReference type="NCBI Taxonomy" id="37922"/>
    <lineage>
        <taxon>Bacteria</taxon>
        <taxon>Bacillati</taxon>
        <taxon>Actinomycetota</taxon>
        <taxon>Actinomycetes</taxon>
        <taxon>Micrococcales</taxon>
        <taxon>Micrococcaceae</taxon>
        <taxon>Nesterenkonia</taxon>
    </lineage>
</organism>
<keyword evidence="3" id="KW-0032">Aminotransferase</keyword>